<feature type="region of interest" description="Disordered" evidence="2">
    <location>
        <begin position="242"/>
        <end position="341"/>
    </location>
</feature>
<dbReference type="Proteomes" id="UP000237822">
    <property type="component" value="Unassembled WGS sequence"/>
</dbReference>
<feature type="domain" description="Luciferase-like" evidence="3">
    <location>
        <begin position="2"/>
        <end position="266"/>
    </location>
</feature>
<proteinExistence type="predicted"/>
<dbReference type="AlphaFoldDB" id="A0A2T0TUV0"/>
<evidence type="ECO:0000256" key="1">
    <source>
        <dbReference type="ARBA" id="ARBA00023002"/>
    </source>
</evidence>
<keyword evidence="1" id="KW-0560">Oxidoreductase</keyword>
<name>A0A2T0TUV0_9MICO</name>
<evidence type="ECO:0000256" key="2">
    <source>
        <dbReference type="SAM" id="MobiDB-lite"/>
    </source>
</evidence>
<accession>A0A2T0TUV0</accession>
<keyword evidence="5" id="KW-1185">Reference proteome</keyword>
<dbReference type="EMBL" id="PVTI01000044">
    <property type="protein sequence ID" value="PRY49437.1"/>
    <property type="molecule type" value="Genomic_DNA"/>
</dbReference>
<dbReference type="InterPro" id="IPR011251">
    <property type="entry name" value="Luciferase-like_dom"/>
</dbReference>
<dbReference type="Gene3D" id="3.20.20.30">
    <property type="entry name" value="Luciferase-like domain"/>
    <property type="match status" value="1"/>
</dbReference>
<evidence type="ECO:0000313" key="5">
    <source>
        <dbReference type="Proteomes" id="UP000237822"/>
    </source>
</evidence>
<reference evidence="4 5" key="1">
    <citation type="submission" date="2018-03" db="EMBL/GenBank/DDBJ databases">
        <title>Genomic Encyclopedia of Archaeal and Bacterial Type Strains, Phase II (KMG-II): from individual species to whole genera.</title>
        <authorList>
            <person name="Goeker M."/>
        </authorList>
    </citation>
    <scope>NUCLEOTIDE SEQUENCE [LARGE SCALE GENOMIC DNA]</scope>
    <source>
        <strain evidence="4 5">ATCC BAA-1496</strain>
    </source>
</reference>
<dbReference type="SUPFAM" id="SSF51679">
    <property type="entry name" value="Bacterial luciferase-like"/>
    <property type="match status" value="1"/>
</dbReference>
<evidence type="ECO:0000313" key="4">
    <source>
        <dbReference type="EMBL" id="PRY49437.1"/>
    </source>
</evidence>
<dbReference type="PANTHER" id="PTHR43244:SF1">
    <property type="entry name" value="5,10-METHYLENETETRAHYDROMETHANOPTERIN REDUCTASE"/>
    <property type="match status" value="1"/>
</dbReference>
<dbReference type="InterPro" id="IPR036661">
    <property type="entry name" value="Luciferase-like_sf"/>
</dbReference>
<dbReference type="GO" id="GO:0016705">
    <property type="term" value="F:oxidoreductase activity, acting on paired donors, with incorporation or reduction of molecular oxygen"/>
    <property type="evidence" value="ECO:0007669"/>
    <property type="project" value="InterPro"/>
</dbReference>
<feature type="compositionally biased region" description="Low complexity" evidence="2">
    <location>
        <begin position="266"/>
        <end position="325"/>
    </location>
</feature>
<dbReference type="InterPro" id="IPR019945">
    <property type="entry name" value="F420_G6P_DH-rel"/>
</dbReference>
<evidence type="ECO:0000259" key="3">
    <source>
        <dbReference type="Pfam" id="PF00296"/>
    </source>
</evidence>
<gene>
    <name evidence="4" type="ORF">BCF74_1442</name>
</gene>
<dbReference type="Pfam" id="PF00296">
    <property type="entry name" value="Bac_luciferase"/>
    <property type="match status" value="1"/>
</dbReference>
<dbReference type="RefSeq" id="WP_177426687.1">
    <property type="nucleotide sequence ID" value="NZ_PVTI01000044.1"/>
</dbReference>
<protein>
    <submittedName>
        <fullName evidence="4">G6PDH family F420-dependent oxidoreductase</fullName>
    </submittedName>
</protein>
<organism evidence="4 5">
    <name type="scientific">Knoellia remsis</name>
    <dbReference type="NCBI Taxonomy" id="407159"/>
    <lineage>
        <taxon>Bacteria</taxon>
        <taxon>Bacillati</taxon>
        <taxon>Actinomycetota</taxon>
        <taxon>Actinomycetes</taxon>
        <taxon>Micrococcales</taxon>
        <taxon>Intrasporangiaceae</taxon>
        <taxon>Knoellia</taxon>
    </lineage>
</organism>
<dbReference type="CDD" id="cd01097">
    <property type="entry name" value="Tetrahydromethanopterin_reductase"/>
    <property type="match status" value="1"/>
</dbReference>
<dbReference type="InterPro" id="IPR050564">
    <property type="entry name" value="F420-G6PD/mer"/>
</dbReference>
<comment type="caution">
    <text evidence="4">The sequence shown here is derived from an EMBL/GenBank/DDBJ whole genome shotgun (WGS) entry which is preliminary data.</text>
</comment>
<dbReference type="NCBIfam" id="TIGR03557">
    <property type="entry name" value="F420_G6P_family"/>
    <property type="match status" value="1"/>
</dbReference>
<dbReference type="PANTHER" id="PTHR43244">
    <property type="match status" value="1"/>
</dbReference>
<sequence>MRIGYTLMTEQNGPKDLVHNAIRAEEVGFDFEVSSDHYSPWLSSQGHAPYAWSVLGAVAHATERVELMTYVTCPTVRYHPAVVAQKAATLQLLADGRFILGVGSGESLNEHVVGQGWPSYATRQDMLREAIEIIRDLHSGDLVDFHGDHYKVESARIWDVPDQPVEIGVAVSGPESIGAFAPLADHLIAVEPDAELVSTWNDTAKAPKIGGQGKRKARAIGQIPICWDPDEKAAVKRAHDQFRWFGGGGPSTPTCRRQPGSRERASSSGPRTSPSPSRAAPTSTRSPRRSSSTTRPASPTSPSSRSAASTRTRSSTRPPRTSSPSCADRTSLVRMPCARPR</sequence>